<gene>
    <name evidence="3" type="ORF">E1963_09990</name>
</gene>
<name>A0A4R4FDJ4_9FIRM</name>
<dbReference type="Pfam" id="PF14378">
    <property type="entry name" value="PAP2_3"/>
    <property type="match status" value="1"/>
</dbReference>
<keyword evidence="1" id="KW-1133">Transmembrane helix</keyword>
<organism evidence="3 4">
    <name type="scientific">Extibacter muris</name>
    <dbReference type="NCBI Taxonomy" id="1796622"/>
    <lineage>
        <taxon>Bacteria</taxon>
        <taxon>Bacillati</taxon>
        <taxon>Bacillota</taxon>
        <taxon>Clostridia</taxon>
        <taxon>Lachnospirales</taxon>
        <taxon>Lachnospiraceae</taxon>
        <taxon>Extibacter</taxon>
    </lineage>
</organism>
<proteinExistence type="predicted"/>
<feature type="transmembrane region" description="Helical" evidence="1">
    <location>
        <begin position="12"/>
        <end position="31"/>
    </location>
</feature>
<dbReference type="EMBL" id="SMMX01000007">
    <property type="protein sequence ID" value="TDA21664.1"/>
    <property type="molecule type" value="Genomic_DNA"/>
</dbReference>
<feature type="domain" description="Inositolphosphotransferase Aur1/Ipt1" evidence="2">
    <location>
        <begin position="62"/>
        <end position="202"/>
    </location>
</feature>
<keyword evidence="1" id="KW-0812">Transmembrane</keyword>
<feature type="transmembrane region" description="Helical" evidence="1">
    <location>
        <begin position="56"/>
        <end position="77"/>
    </location>
</feature>
<dbReference type="RefSeq" id="WP_132277620.1">
    <property type="nucleotide sequence ID" value="NZ_JAOBST010000002.1"/>
</dbReference>
<keyword evidence="4" id="KW-1185">Reference proteome</keyword>
<dbReference type="Proteomes" id="UP000295710">
    <property type="component" value="Unassembled WGS sequence"/>
</dbReference>
<feature type="transmembrane region" description="Helical" evidence="1">
    <location>
        <begin position="163"/>
        <end position="181"/>
    </location>
</feature>
<accession>A0A4R4FDJ4</accession>
<dbReference type="GO" id="GO:0016020">
    <property type="term" value="C:membrane"/>
    <property type="evidence" value="ECO:0007669"/>
    <property type="project" value="UniProtKB-SubCell"/>
</dbReference>
<dbReference type="InterPro" id="IPR026841">
    <property type="entry name" value="Aur1/Ipt1"/>
</dbReference>
<evidence type="ECO:0000259" key="2">
    <source>
        <dbReference type="Pfam" id="PF14378"/>
    </source>
</evidence>
<reference evidence="3 4" key="1">
    <citation type="journal article" date="2016" name="Nat. Microbiol.">
        <title>The Mouse Intestinal Bacterial Collection (miBC) provides host-specific insight into cultured diversity and functional potential of the gut microbiota.</title>
        <authorList>
            <person name="Lagkouvardos I."/>
            <person name="Pukall R."/>
            <person name="Abt B."/>
            <person name="Foesel B.U."/>
            <person name="Meier-Kolthoff J.P."/>
            <person name="Kumar N."/>
            <person name="Bresciani A."/>
            <person name="Martinez I."/>
            <person name="Just S."/>
            <person name="Ziegler C."/>
            <person name="Brugiroux S."/>
            <person name="Garzetti D."/>
            <person name="Wenning M."/>
            <person name="Bui T.P."/>
            <person name="Wang J."/>
            <person name="Hugenholtz F."/>
            <person name="Plugge C.M."/>
            <person name="Peterson D.A."/>
            <person name="Hornef M.W."/>
            <person name="Baines J.F."/>
            <person name="Smidt H."/>
            <person name="Walter J."/>
            <person name="Kristiansen K."/>
            <person name="Nielsen H.B."/>
            <person name="Haller D."/>
            <person name="Overmann J."/>
            <person name="Stecher B."/>
            <person name="Clavel T."/>
        </authorList>
    </citation>
    <scope>NUCLEOTIDE SEQUENCE [LARGE SCALE GENOMIC DNA]</scope>
    <source>
        <strain evidence="3 4">DSM 28560</strain>
    </source>
</reference>
<dbReference type="AlphaFoldDB" id="A0A4R4FDJ4"/>
<evidence type="ECO:0000313" key="4">
    <source>
        <dbReference type="Proteomes" id="UP000295710"/>
    </source>
</evidence>
<comment type="caution">
    <text evidence="3">The sequence shown here is derived from an EMBL/GenBank/DDBJ whole genome shotgun (WGS) entry which is preliminary data.</text>
</comment>
<sequence>MRDRYRAKLPILPKYAIFPLIACLTVNFLAYNGTEVLTRSWKHYDLTLPIDRVVPVVPWFVAVYLGCYLFWIVNYIMIVRQGEEHCFRFVTADMMSRVVCAVIFIVLPTTNVRPVLTGDGLWISLLQMIYEVDQPTRLLPSFHCLVSWFCFVGIRGQKNIPKAYQIFSCFFAVLVCISTQVTKQHYIADAVSGIVVAEVTYWIAFHTQIYQYPKKVFGWLYGKCFYRQKRLGRERGNCGKQE</sequence>
<feature type="transmembrane region" description="Helical" evidence="1">
    <location>
        <begin position="187"/>
        <end position="205"/>
    </location>
</feature>
<feature type="transmembrane region" description="Helical" evidence="1">
    <location>
        <begin position="136"/>
        <end position="154"/>
    </location>
</feature>
<evidence type="ECO:0000256" key="1">
    <source>
        <dbReference type="SAM" id="Phobius"/>
    </source>
</evidence>
<feature type="transmembrane region" description="Helical" evidence="1">
    <location>
        <begin position="98"/>
        <end position="116"/>
    </location>
</feature>
<keyword evidence="1" id="KW-0472">Membrane</keyword>
<evidence type="ECO:0000313" key="3">
    <source>
        <dbReference type="EMBL" id="TDA21664.1"/>
    </source>
</evidence>
<protein>
    <submittedName>
        <fullName evidence="3">Phosphatidic acid phosphatase</fullName>
    </submittedName>
</protein>